<dbReference type="Proteomes" id="UP000266042">
    <property type="component" value="Unassembled WGS sequence"/>
</dbReference>
<evidence type="ECO:0000313" key="2">
    <source>
        <dbReference type="EMBL" id="RIE14752.1"/>
    </source>
</evidence>
<proteinExistence type="predicted"/>
<evidence type="ECO:0000313" key="1">
    <source>
        <dbReference type="EMBL" id="RIE14302.1"/>
    </source>
</evidence>
<keyword evidence="3" id="KW-1185">Reference proteome</keyword>
<sequence length="293" mass="32537">MSSNYYIETGTSSVTAWSVARIPFEPKGWLLEFRNQLRSAVAGLPSVDGRILYAAYGSPISKYADVENLLIYNIGPAQLSNATTKGLVFKRSYQISRDCPVQLSSPVLHQYEYLLLDDRFLSIEGQDNRPLASLSFELTTFALHSCASVWYAAKMGNITLRQRCHVAKPWGISIVINSPSSLRIACSTIVKPLIDGITSALHCHDGSNIDYVSGQLGKNLGLSNDALVRSLLEDGNHALFGRTNLLHPFRNNLQWNPKDDYCTYCSIECLYDLPVKSLEITALIFDIGQHDTI</sequence>
<evidence type="ECO:0000313" key="4">
    <source>
        <dbReference type="Proteomes" id="UP000266042"/>
    </source>
</evidence>
<dbReference type="Proteomes" id="UP000265724">
    <property type="component" value="Unassembled WGS sequence"/>
</dbReference>
<gene>
    <name evidence="1" type="ORF">SMC2_02865</name>
    <name evidence="2" type="ORF">SMC3_01375</name>
</gene>
<dbReference type="AlphaFoldDB" id="A0A398DGU3"/>
<comment type="caution">
    <text evidence="2">The sequence shown here is derived from an EMBL/GenBank/DDBJ whole genome shotgun (WGS) entry which is preliminary data.</text>
</comment>
<dbReference type="RefSeq" id="WP_119088196.1">
    <property type="nucleotide sequence ID" value="NZ_QXIV01000057.1"/>
</dbReference>
<name>A0A398DGU3_9BACT</name>
<evidence type="ECO:0000313" key="3">
    <source>
        <dbReference type="Proteomes" id="UP000265724"/>
    </source>
</evidence>
<reference evidence="3 4" key="1">
    <citation type="submission" date="2018-09" db="EMBL/GenBank/DDBJ databases">
        <title>Discovery and Ecogenomic Context for Candidatus Cryosericales, a Global Caldiserica Order Active in Thawing Permafrost.</title>
        <authorList>
            <person name="Martinez M.A."/>
            <person name="Woodcroft B.J."/>
            <person name="Ignacio Espinoza J.C."/>
            <person name="Zayed A."/>
            <person name="Singleton C.M."/>
            <person name="Boyd J."/>
            <person name="Li Y.-F."/>
            <person name="Purvine S."/>
            <person name="Maughan H."/>
            <person name="Hodgkins S.B."/>
            <person name="Anderson D."/>
            <person name="Sederholm M."/>
            <person name="Temperton B."/>
            <person name="Saleska S.R."/>
            <person name="Tyson G.W."/>
            <person name="Rich V.I."/>
        </authorList>
    </citation>
    <scope>NUCLEOTIDE SEQUENCE [LARGE SCALE GENOMIC DNA]</scope>
    <source>
        <strain evidence="1 3">SMC2</strain>
        <strain evidence="2 4">SMC3</strain>
    </source>
</reference>
<dbReference type="EMBL" id="QXIX01000030">
    <property type="protein sequence ID" value="RIE14302.1"/>
    <property type="molecule type" value="Genomic_DNA"/>
</dbReference>
<protein>
    <submittedName>
        <fullName evidence="2">Uncharacterized protein</fullName>
    </submittedName>
</protein>
<dbReference type="EMBL" id="QXIW01000007">
    <property type="protein sequence ID" value="RIE14752.1"/>
    <property type="molecule type" value="Genomic_DNA"/>
</dbReference>
<organism evidence="2 4">
    <name type="scientific">Candidatus Cryosericum hinesii</name>
    <dbReference type="NCBI Taxonomy" id="2290915"/>
    <lineage>
        <taxon>Bacteria</taxon>
        <taxon>Pseudomonadati</taxon>
        <taxon>Caldisericota/Cryosericota group</taxon>
        <taxon>Candidatus Cryosericota</taxon>
        <taxon>Candidatus Cryosericia</taxon>
        <taxon>Candidatus Cryosericales</taxon>
        <taxon>Candidatus Cryosericaceae</taxon>
        <taxon>Candidatus Cryosericum</taxon>
    </lineage>
</organism>
<accession>A0A398DGU3</accession>